<evidence type="ECO:0000313" key="2">
    <source>
        <dbReference type="EMBL" id="GAA3625149.1"/>
    </source>
</evidence>
<keyword evidence="3" id="KW-1185">Reference proteome</keyword>
<dbReference type="RefSeq" id="WP_231484629.1">
    <property type="nucleotide sequence ID" value="NZ_BAAAZO010000009.1"/>
</dbReference>
<evidence type="ECO:0008006" key="4">
    <source>
        <dbReference type="Google" id="ProtNLM"/>
    </source>
</evidence>
<comment type="caution">
    <text evidence="2">The sequence shown here is derived from an EMBL/GenBank/DDBJ whole genome shotgun (WGS) entry which is preliminary data.</text>
</comment>
<organism evidence="2 3">
    <name type="scientific">Kineosporia mesophila</name>
    <dbReference type="NCBI Taxonomy" id="566012"/>
    <lineage>
        <taxon>Bacteria</taxon>
        <taxon>Bacillati</taxon>
        <taxon>Actinomycetota</taxon>
        <taxon>Actinomycetes</taxon>
        <taxon>Kineosporiales</taxon>
        <taxon>Kineosporiaceae</taxon>
        <taxon>Kineosporia</taxon>
    </lineage>
</organism>
<evidence type="ECO:0000256" key="1">
    <source>
        <dbReference type="SAM" id="MobiDB-lite"/>
    </source>
</evidence>
<gene>
    <name evidence="2" type="ORF">GCM10022223_47870</name>
</gene>
<name>A0ABP7A5A3_9ACTN</name>
<dbReference type="Proteomes" id="UP001501074">
    <property type="component" value="Unassembled WGS sequence"/>
</dbReference>
<dbReference type="EMBL" id="BAAAZO010000009">
    <property type="protein sequence ID" value="GAA3625149.1"/>
    <property type="molecule type" value="Genomic_DNA"/>
</dbReference>
<proteinExistence type="predicted"/>
<sequence length="236" mass="25274">MTDRGEPLRGSPDPATRTIGRRAPGAPQTLSSGDGHLLPTLESTHHLTVSRPDVDAQDMHRHEFEVLPTGGSPVLAKLERRPSRANKLLGPLAPVPYELVDAGGHGEAGLLRSAAFAGPARFDVTDRHTGAGIGAVVHDETLLAPRIRVANATGRRLCLVGGAWSSPRYELLDAADDGRMLAGVERGSSGIIRYDIAFRSVMPGPDRLLVVLAVVLLDQLGRRRKENARTGRTFAR</sequence>
<reference evidence="3" key="1">
    <citation type="journal article" date="2019" name="Int. J. Syst. Evol. Microbiol.">
        <title>The Global Catalogue of Microorganisms (GCM) 10K type strain sequencing project: providing services to taxonomists for standard genome sequencing and annotation.</title>
        <authorList>
            <consortium name="The Broad Institute Genomics Platform"/>
            <consortium name="The Broad Institute Genome Sequencing Center for Infectious Disease"/>
            <person name="Wu L."/>
            <person name="Ma J."/>
        </authorList>
    </citation>
    <scope>NUCLEOTIDE SEQUENCE [LARGE SCALE GENOMIC DNA]</scope>
    <source>
        <strain evidence="3">JCM 16902</strain>
    </source>
</reference>
<feature type="region of interest" description="Disordered" evidence="1">
    <location>
        <begin position="1"/>
        <end position="39"/>
    </location>
</feature>
<evidence type="ECO:0000313" key="3">
    <source>
        <dbReference type="Proteomes" id="UP001501074"/>
    </source>
</evidence>
<protein>
    <recommendedName>
        <fullName evidence="4">Scramblase</fullName>
    </recommendedName>
</protein>
<accession>A0ABP7A5A3</accession>